<keyword evidence="4" id="KW-1185">Reference proteome</keyword>
<proteinExistence type="predicted"/>
<evidence type="ECO:0000256" key="1">
    <source>
        <dbReference type="SAM" id="MobiDB-lite"/>
    </source>
</evidence>
<name>A0A9Q3YNE9_9GAMM</name>
<accession>A0A9Q3YNE9</accession>
<organism evidence="3 4">
    <name type="scientific">Alloalcanivorax marinus</name>
    <dbReference type="NCBI Taxonomy" id="1177169"/>
    <lineage>
        <taxon>Bacteria</taxon>
        <taxon>Pseudomonadati</taxon>
        <taxon>Pseudomonadota</taxon>
        <taxon>Gammaproteobacteria</taxon>
        <taxon>Oceanospirillales</taxon>
        <taxon>Alcanivoracaceae</taxon>
        <taxon>Alloalcanivorax</taxon>
    </lineage>
</organism>
<evidence type="ECO:0000259" key="2">
    <source>
        <dbReference type="Pfam" id="PF13657"/>
    </source>
</evidence>
<feature type="domain" description="HipA N-terminal subdomain 1" evidence="2">
    <location>
        <begin position="14"/>
        <end position="90"/>
    </location>
</feature>
<feature type="region of interest" description="Disordered" evidence="1">
    <location>
        <begin position="119"/>
        <end position="173"/>
    </location>
</feature>
<comment type="caution">
    <text evidence="3">The sequence shown here is derived from an EMBL/GenBank/DDBJ whole genome shotgun (WGS) entry which is preliminary data.</text>
</comment>
<evidence type="ECO:0000313" key="3">
    <source>
        <dbReference type="EMBL" id="MCC4309707.1"/>
    </source>
</evidence>
<evidence type="ECO:0000313" key="4">
    <source>
        <dbReference type="Proteomes" id="UP001108027"/>
    </source>
</evidence>
<protein>
    <submittedName>
        <fullName evidence="3">HipA N-terminal domain-containing protein</fullName>
    </submittedName>
</protein>
<dbReference type="EMBL" id="JAJGNA010000020">
    <property type="protein sequence ID" value="MCC4309707.1"/>
    <property type="molecule type" value="Genomic_DNA"/>
</dbReference>
<dbReference type="Pfam" id="PF13657">
    <property type="entry name" value="Couple_hipA"/>
    <property type="match status" value="1"/>
</dbReference>
<dbReference type="AlphaFoldDB" id="A0A9Q3YNE9"/>
<sequence length="173" mass="19247">MSNVEVFLDWRRRNRRVGLLRRHASRGRETVTFEYAPEWLAADDRFSMDPALPVGPGLFRPPAGAEMFGTLGDSAPDTWGRMLMRRRERRAAEREGRAVRPLHETDFLLGVSDLTRLFAGGSPPQGVRGRSARPAGDRQIPSGNRRIFPGTLGSHRPGPRGSGGDPRGRPRIV</sequence>
<dbReference type="Proteomes" id="UP001108027">
    <property type="component" value="Unassembled WGS sequence"/>
</dbReference>
<dbReference type="InterPro" id="IPR017508">
    <property type="entry name" value="HipA_N1"/>
</dbReference>
<reference evidence="3" key="1">
    <citation type="submission" date="2021-10" db="EMBL/GenBank/DDBJ databases">
        <title>The diversity and Nitrogen Metabolism of Culturable Nitrate-Utilizing Bacteria Within the Oxygen Minimum Zone of the Changjiang (Yangtze River)Estuary.</title>
        <authorList>
            <person name="Zhang D."/>
            <person name="Zheng J."/>
            <person name="Liu S."/>
            <person name="He W."/>
        </authorList>
    </citation>
    <scope>NUCLEOTIDE SEQUENCE</scope>
    <source>
        <strain evidence="3">FXH-223</strain>
    </source>
</reference>
<gene>
    <name evidence="3" type="ORF">LL252_14130</name>
</gene>